<feature type="domain" description="SLH" evidence="2">
    <location>
        <begin position="518"/>
        <end position="579"/>
    </location>
</feature>
<evidence type="ECO:0000313" key="4">
    <source>
        <dbReference type="Proteomes" id="UP001152173"/>
    </source>
</evidence>
<protein>
    <submittedName>
        <fullName evidence="3">S-layer homology domain-containing protein</fullName>
    </submittedName>
</protein>
<accession>A0A9X3LHQ5</accession>
<dbReference type="InterPro" id="IPR051465">
    <property type="entry name" value="Cell_Envelope_Struct_Comp"/>
</dbReference>
<keyword evidence="1" id="KW-0732">Signal</keyword>
<dbReference type="PANTHER" id="PTHR43308">
    <property type="entry name" value="OUTER MEMBRANE PROTEIN ALPHA-RELATED"/>
    <property type="match status" value="1"/>
</dbReference>
<reference evidence="3" key="1">
    <citation type="submission" date="2022-05" db="EMBL/GenBank/DDBJ databases">
        <authorList>
            <person name="Colautti A."/>
            <person name="Iacumin L."/>
        </authorList>
    </citation>
    <scope>NUCLEOTIDE SEQUENCE</scope>
    <source>
        <strain evidence="3">SK 55</strain>
    </source>
</reference>
<feature type="domain" description="SLH" evidence="2">
    <location>
        <begin position="454"/>
        <end position="517"/>
    </location>
</feature>
<feature type="chain" id="PRO_5040893362" evidence="1">
    <location>
        <begin position="27"/>
        <end position="645"/>
    </location>
</feature>
<comment type="caution">
    <text evidence="3">The sequence shown here is derived from an EMBL/GenBank/DDBJ whole genome shotgun (WGS) entry which is preliminary data.</text>
</comment>
<dbReference type="EMBL" id="JAMKBJ010000003">
    <property type="protein sequence ID" value="MCZ8536649.1"/>
    <property type="molecule type" value="Genomic_DNA"/>
</dbReference>
<proteinExistence type="predicted"/>
<name>A0A9X3LHQ5_9BACL</name>
<dbReference type="PROSITE" id="PS51272">
    <property type="entry name" value="SLH"/>
    <property type="match status" value="3"/>
</dbReference>
<evidence type="ECO:0000313" key="3">
    <source>
        <dbReference type="EMBL" id="MCZ8536649.1"/>
    </source>
</evidence>
<evidence type="ECO:0000259" key="2">
    <source>
        <dbReference type="PROSITE" id="PS51272"/>
    </source>
</evidence>
<dbReference type="InterPro" id="IPR001119">
    <property type="entry name" value="SLH_dom"/>
</dbReference>
<sequence>MTKFSNDNKALKAIMAGAIAFTPVLAIGINAEKASAANEDVAYANFIKELYNTPALTANRNVLTIAHTELLEVLTNNEGALVKSMLDDSIASDSPKETAAVALVTSLFNTFSPTNVDDNFEEKFQSFKDNNKSNVELLFGSNIDEEELGTFAKNVHLAYYDIIKSLNAGANTEVYIGAYGLALASFPNDKVYIALKSILKNETTVMDTLKTANTGDLNAALKNALPILVEALKQVTAPVNPPVIPGPTPIPPVNVIGEEVSTGSSTIETNPQAVIDAINKASSVEELVVKLDAGVEVVNIPATILTALKNKNGEAVVVIVSGNASYEVPVSQIDLLAAAASLGVASAELKLVVTVDEVANPLAGKAGFKTLSAAIDFKLSLVAPDGDTIELKNFSKPVQRSISTSTNLNPLTTVGVVVNANGTVVAVPTFVEGNMKSANLFRNSNSVYTLIENFKTFTDVNNGKNWSEEYVEKLASRMVVKGTTATTFSPDREITRGEFAAILSRGLGLIPISSTVKFTDVSSAQAFNLNGEIAAVVEAGIVKGDAKGKFRPYDEISRDEAAIMISRALDFIGSDGVKLDTTKKITNFKDYRYIGNTARPHVQKVYQAGYINGYSNGTFGASQDTERGQMAKILYNFLQSVKFIN</sequence>
<gene>
    <name evidence="3" type="ORF">M9R32_05560</name>
</gene>
<dbReference type="Pfam" id="PF00395">
    <property type="entry name" value="SLH"/>
    <property type="match status" value="3"/>
</dbReference>
<dbReference type="PANTHER" id="PTHR43308:SF5">
    <property type="entry name" value="S-LAYER PROTEIN _ PEPTIDOGLYCAN ENDO-BETA-N-ACETYLGLUCOSAMINIDASE"/>
    <property type="match status" value="1"/>
</dbReference>
<keyword evidence="4" id="KW-1185">Reference proteome</keyword>
<evidence type="ECO:0000256" key="1">
    <source>
        <dbReference type="SAM" id="SignalP"/>
    </source>
</evidence>
<feature type="signal peptide" evidence="1">
    <location>
        <begin position="1"/>
        <end position="26"/>
    </location>
</feature>
<dbReference type="RefSeq" id="WP_269925743.1">
    <property type="nucleotide sequence ID" value="NZ_JAMKBJ010000003.1"/>
</dbReference>
<dbReference type="AlphaFoldDB" id="A0A9X3LHQ5"/>
<dbReference type="Proteomes" id="UP001152173">
    <property type="component" value="Unassembled WGS sequence"/>
</dbReference>
<feature type="domain" description="SLH" evidence="2">
    <location>
        <begin position="585"/>
        <end position="645"/>
    </location>
</feature>
<organism evidence="3 4">
    <name type="scientific">Paenisporosarcina quisquiliarum</name>
    <dbReference type="NCBI Taxonomy" id="365346"/>
    <lineage>
        <taxon>Bacteria</taxon>
        <taxon>Bacillati</taxon>
        <taxon>Bacillota</taxon>
        <taxon>Bacilli</taxon>
        <taxon>Bacillales</taxon>
        <taxon>Caryophanaceae</taxon>
        <taxon>Paenisporosarcina</taxon>
    </lineage>
</organism>